<dbReference type="Pfam" id="PF03552">
    <property type="entry name" value="Cellulose_synt"/>
    <property type="match status" value="1"/>
</dbReference>
<comment type="function">
    <text evidence="11">Catalytic subunit of cellulose synthase. It polymerizes uridine 5'-diphosphate glucose to cellulose.</text>
</comment>
<evidence type="ECO:0000259" key="12">
    <source>
        <dbReference type="Pfam" id="PF00535"/>
    </source>
</evidence>
<dbReference type="PANTHER" id="PTHR43867:SF2">
    <property type="entry name" value="CELLULOSE SYNTHASE CATALYTIC SUBUNIT A [UDP-FORMING]"/>
    <property type="match status" value="1"/>
</dbReference>
<dbReference type="InterPro" id="IPR005150">
    <property type="entry name" value="Cellulose_synth"/>
</dbReference>
<keyword evidence="4 11" id="KW-0328">Glycosyltransferase</keyword>
<dbReference type="SUPFAM" id="SSF141371">
    <property type="entry name" value="PilZ domain-like"/>
    <property type="match status" value="1"/>
</dbReference>
<dbReference type="GO" id="GO:0006011">
    <property type="term" value="P:UDP-alpha-D-glucose metabolic process"/>
    <property type="evidence" value="ECO:0007669"/>
    <property type="project" value="InterPro"/>
</dbReference>
<evidence type="ECO:0000313" key="14">
    <source>
        <dbReference type="EMBL" id="SNU84779.1"/>
    </source>
</evidence>
<feature type="transmembrane region" description="Helical" evidence="11">
    <location>
        <begin position="708"/>
        <end position="727"/>
    </location>
</feature>
<accession>A0A239SHQ1</accession>
<dbReference type="Pfam" id="PF00535">
    <property type="entry name" value="Glycos_transf_2"/>
    <property type="match status" value="1"/>
</dbReference>
<evidence type="ECO:0000256" key="7">
    <source>
        <dbReference type="ARBA" id="ARBA00022916"/>
    </source>
</evidence>
<comment type="subcellular location">
    <subcellularLocation>
        <location evidence="1">Cell inner membrane</location>
        <topology evidence="1">Multi-pass membrane protein</topology>
    </subcellularLocation>
</comment>
<dbReference type="STRING" id="93222.NA29_14970"/>
<dbReference type="GeneID" id="88094798"/>
<keyword evidence="5 11" id="KW-0808">Transferase</keyword>
<keyword evidence="8 11" id="KW-1133">Transmembrane helix</keyword>
<protein>
    <recommendedName>
        <fullName evidence="11">Cellulose synthase catalytic subunit [UDP-forming]</fullName>
        <ecNumber evidence="11">2.4.1.12</ecNumber>
    </recommendedName>
</protein>
<dbReference type="OrthoDB" id="9806824at2"/>
<comment type="pathway">
    <text evidence="11">Glycan metabolism; bacterial cellulose biosynthesis.</text>
</comment>
<dbReference type="CDD" id="cd06421">
    <property type="entry name" value="CESA_CelA_like"/>
    <property type="match status" value="1"/>
</dbReference>
<feature type="domain" description="PilZ" evidence="13">
    <location>
        <begin position="731"/>
        <end position="828"/>
    </location>
</feature>
<evidence type="ECO:0000256" key="8">
    <source>
        <dbReference type="ARBA" id="ARBA00022989"/>
    </source>
</evidence>
<dbReference type="GO" id="GO:0030244">
    <property type="term" value="P:cellulose biosynthetic process"/>
    <property type="evidence" value="ECO:0007669"/>
    <property type="project" value="UniProtKB-KW"/>
</dbReference>
<evidence type="ECO:0000256" key="4">
    <source>
        <dbReference type="ARBA" id="ARBA00022676"/>
    </source>
</evidence>
<reference evidence="14 15" key="1">
    <citation type="submission" date="2017-06" db="EMBL/GenBank/DDBJ databases">
        <authorList>
            <consortium name="Pathogen Informatics"/>
        </authorList>
    </citation>
    <scope>NUCLEOTIDE SEQUENCE [LARGE SCALE GENOMIC DNA]</scope>
    <source>
        <strain evidence="14 15">NCTC13161</strain>
    </source>
</reference>
<dbReference type="NCBIfam" id="TIGR03030">
    <property type="entry name" value="CelA"/>
    <property type="match status" value="1"/>
</dbReference>
<dbReference type="InterPro" id="IPR001173">
    <property type="entry name" value="Glyco_trans_2-like"/>
</dbReference>
<organism evidence="14 15">
    <name type="scientific">Pandoraea sputorum</name>
    <dbReference type="NCBI Taxonomy" id="93222"/>
    <lineage>
        <taxon>Bacteria</taxon>
        <taxon>Pseudomonadati</taxon>
        <taxon>Pseudomonadota</taxon>
        <taxon>Betaproteobacteria</taxon>
        <taxon>Burkholderiales</taxon>
        <taxon>Burkholderiaceae</taxon>
        <taxon>Pandoraea</taxon>
    </lineage>
</organism>
<dbReference type="EMBL" id="LT906435">
    <property type="protein sequence ID" value="SNU84779.1"/>
    <property type="molecule type" value="Genomic_DNA"/>
</dbReference>
<dbReference type="InterPro" id="IPR050321">
    <property type="entry name" value="Glycosyltr_2/OpgH_subfam"/>
</dbReference>
<keyword evidence="11" id="KW-0973">c-di-GMP</keyword>
<evidence type="ECO:0000256" key="2">
    <source>
        <dbReference type="ARBA" id="ARBA00022475"/>
    </source>
</evidence>
<dbReference type="AlphaFoldDB" id="A0A239SHQ1"/>
<dbReference type="KEGG" id="pspu:NA29_14970"/>
<keyword evidence="9 11" id="KW-0472">Membrane</keyword>
<feature type="transmembrane region" description="Helical" evidence="11">
    <location>
        <begin position="183"/>
        <end position="204"/>
    </location>
</feature>
<keyword evidence="3 11" id="KW-0997">Cell inner membrane</keyword>
<dbReference type="GO" id="GO:0016760">
    <property type="term" value="F:cellulose synthase (UDP-forming) activity"/>
    <property type="evidence" value="ECO:0007669"/>
    <property type="project" value="UniProtKB-EC"/>
</dbReference>
<feature type="domain" description="Glycosyltransferase 2-like" evidence="12">
    <location>
        <begin position="314"/>
        <end position="483"/>
    </location>
</feature>
<keyword evidence="15" id="KW-1185">Reference proteome</keyword>
<dbReference type="Gene3D" id="2.40.10.220">
    <property type="entry name" value="predicted glycosyltransferase like domains"/>
    <property type="match status" value="1"/>
</dbReference>
<feature type="transmembrane region" description="Helical" evidence="11">
    <location>
        <begin position="268"/>
        <end position="289"/>
    </location>
</feature>
<dbReference type="PRINTS" id="PR01439">
    <property type="entry name" value="CELLSNTHASEA"/>
</dbReference>
<evidence type="ECO:0000256" key="11">
    <source>
        <dbReference type="RuleBase" id="RU365020"/>
    </source>
</evidence>
<name>A0A239SHQ1_9BURK</name>
<dbReference type="SUPFAM" id="SSF53448">
    <property type="entry name" value="Nucleotide-diphospho-sugar transferases"/>
    <property type="match status" value="1"/>
</dbReference>
<feature type="transmembrane region" description="Helical" evidence="11">
    <location>
        <begin position="575"/>
        <end position="604"/>
    </location>
</feature>
<dbReference type="NCBIfam" id="NF008558">
    <property type="entry name" value="PRK11498.1"/>
    <property type="match status" value="1"/>
</dbReference>
<dbReference type="InterPro" id="IPR009875">
    <property type="entry name" value="PilZ_domain"/>
</dbReference>
<evidence type="ECO:0000256" key="3">
    <source>
        <dbReference type="ARBA" id="ARBA00022519"/>
    </source>
</evidence>
<comment type="catalytic activity">
    <reaction evidence="10 11">
        <text>[(1-&gt;4)-beta-D-glucosyl](n) + UDP-alpha-D-glucose = [(1-&gt;4)-beta-D-glucosyl](n+1) + UDP + H(+)</text>
        <dbReference type="Rhea" id="RHEA:19929"/>
        <dbReference type="Rhea" id="RHEA-COMP:10033"/>
        <dbReference type="Rhea" id="RHEA-COMP:10034"/>
        <dbReference type="ChEBI" id="CHEBI:15378"/>
        <dbReference type="ChEBI" id="CHEBI:18246"/>
        <dbReference type="ChEBI" id="CHEBI:58223"/>
        <dbReference type="ChEBI" id="CHEBI:58885"/>
        <dbReference type="EC" id="2.4.1.12"/>
    </reaction>
</comment>
<evidence type="ECO:0000256" key="10">
    <source>
        <dbReference type="ARBA" id="ARBA00048682"/>
    </source>
</evidence>
<dbReference type="Gene3D" id="3.90.550.10">
    <property type="entry name" value="Spore Coat Polysaccharide Biosynthesis Protein SpsA, Chain A"/>
    <property type="match status" value="1"/>
</dbReference>
<evidence type="ECO:0000256" key="5">
    <source>
        <dbReference type="ARBA" id="ARBA00022679"/>
    </source>
</evidence>
<feature type="transmembrane region" description="Helical" evidence="11">
    <location>
        <begin position="629"/>
        <end position="647"/>
    </location>
</feature>
<sequence length="900" mass="102018">MISDALRSLYRLGRDILAVRLVVPHRPDGRPPGVMQWMLAATVRSPQHRWWISQMSDHVVARLAVRLDVRQLDEWRDWWLRAVFQPARSGRPDYPGRAFAWLNERLTQRLDVPADAGFWHVVGAMLWRRSDRRPAFPPYTAWLAFRRGNERLRLWLVQTLFGIPPDTPAELAHRFDRKLEKVMQWRVTSTIVALLGLFGVFWIVTTPFDPFSQLLFSICTLTLALVFRRLDSQYSVLVLIGLSLTSTVRYVWWRLTQSLAFDTVAEAAVGYTLVAAEMYTWMILLFGYIQTIWPLHRRITPLPPDTREWPTVDVYIPTYNEGLDVVRPTVYAACGIDWPPEKLNIYLLDDGRRPEMREFAAQAGVHYMTRPDNRHAKAGNINHALGKTQGEFIAIFDCDHIPVRSFLQTTMGSFLKDERCSLVQTPHHFFSDDPFERNLATRGAVPNEGRLFYGVVQDGNDFWNASFFCGSCAVLRRTALDEVGGVAVETVTEDAHTALKMHRRGWNTVYLKVVQAAGLATESLSGHVGQRIRWARGMAQIFRVDNPLFGRGLKIGQRICYANGMLHFFYGIPRIIFLLAPICYLFFGLHIVQAAALSICAYVLPHIAHANIANSRIQGKYRHSFWSDVYEAVLAWYVALPTTVAFINPRYGKFNVTAKGGLIEQSFFDWSISKPYLVLLGFNVAGFLAGILRYFYGPAHESGALVFNLLWVTFNLAVLGAAVAVATEVKQVRRTHRVSMRMPATLYLPDGRTVACHTRDFSGGGLALVLPVAIDPAVGTEAHVALARGATEYGFPVSVVGARGNQLFLAFMPLTAEQDKHLVQFTFGRADAWRDWDAERTRDEPIKALFEMLAMGLRGYQVLANYLLSKLVTRWQNSLRGARQAWRDVPDTPDTPDTRA</sequence>
<keyword evidence="6 11" id="KW-0812">Transmembrane</keyword>
<evidence type="ECO:0000256" key="9">
    <source>
        <dbReference type="ARBA" id="ARBA00023136"/>
    </source>
</evidence>
<proteinExistence type="predicted"/>
<evidence type="ECO:0000256" key="1">
    <source>
        <dbReference type="ARBA" id="ARBA00004429"/>
    </source>
</evidence>
<feature type="transmembrane region" description="Helical" evidence="11">
    <location>
        <begin position="676"/>
        <end position="696"/>
    </location>
</feature>
<dbReference type="GO" id="GO:0005886">
    <property type="term" value="C:plasma membrane"/>
    <property type="evidence" value="ECO:0007669"/>
    <property type="project" value="UniProtKB-SubCell"/>
</dbReference>
<evidence type="ECO:0000259" key="13">
    <source>
        <dbReference type="Pfam" id="PF07238"/>
    </source>
</evidence>
<dbReference type="InterPro" id="IPR029044">
    <property type="entry name" value="Nucleotide-diphossugar_trans"/>
</dbReference>
<dbReference type="GO" id="GO:0035438">
    <property type="term" value="F:cyclic-di-GMP binding"/>
    <property type="evidence" value="ECO:0007669"/>
    <property type="project" value="InterPro"/>
</dbReference>
<keyword evidence="7 11" id="KW-0135">Cellulose biosynthesis</keyword>
<dbReference type="EC" id="2.4.1.12" evidence="11"/>
<evidence type="ECO:0000256" key="6">
    <source>
        <dbReference type="ARBA" id="ARBA00022692"/>
    </source>
</evidence>
<dbReference type="PANTHER" id="PTHR43867">
    <property type="entry name" value="CELLULOSE SYNTHASE CATALYTIC SUBUNIT A [UDP-FORMING]"/>
    <property type="match status" value="1"/>
</dbReference>
<dbReference type="Pfam" id="PF07238">
    <property type="entry name" value="PilZ"/>
    <property type="match status" value="1"/>
</dbReference>
<feature type="transmembrane region" description="Helical" evidence="11">
    <location>
        <begin position="234"/>
        <end position="253"/>
    </location>
</feature>
<dbReference type="Proteomes" id="UP000215126">
    <property type="component" value="Chromosome 1"/>
</dbReference>
<feature type="transmembrane region" description="Helical" evidence="11">
    <location>
        <begin position="210"/>
        <end position="227"/>
    </location>
</feature>
<dbReference type="UniPathway" id="UPA00694"/>
<dbReference type="InterPro" id="IPR003919">
    <property type="entry name" value="Cell_synth_A"/>
</dbReference>
<dbReference type="RefSeq" id="WP_052252827.1">
    <property type="nucleotide sequence ID" value="NZ_CABPRX010000002.1"/>
</dbReference>
<evidence type="ECO:0000313" key="15">
    <source>
        <dbReference type="Proteomes" id="UP000215126"/>
    </source>
</evidence>
<gene>
    <name evidence="14" type="primary">bcsA</name>
    <name evidence="14" type="ORF">SAMEA4530655_02151</name>
</gene>
<keyword evidence="2 11" id="KW-1003">Cell membrane</keyword>
<comment type="cofactor">
    <cofactor evidence="11">
        <name>Mg(2+)</name>
        <dbReference type="ChEBI" id="CHEBI:18420"/>
    </cofactor>
</comment>